<dbReference type="InterPro" id="IPR032508">
    <property type="entry name" value="FecR_C"/>
</dbReference>
<comment type="caution">
    <text evidence="4">The sequence shown here is derived from an EMBL/GenBank/DDBJ whole genome shotgun (WGS) entry which is preliminary data.</text>
</comment>
<dbReference type="Pfam" id="PF16344">
    <property type="entry name" value="FecR_C"/>
    <property type="match status" value="1"/>
</dbReference>
<evidence type="ECO:0000313" key="4">
    <source>
        <dbReference type="EMBL" id="REA58070.1"/>
    </source>
</evidence>
<sequence length="360" mass="40207">MSSNEDIELLLSDPDFRQWISHPTDALDTYWHAWLLSHPDQEDNFYLAKEIIQSLLEDGLSVSEESVAYNVEGILDKTIRKKRRITSDFSWFSVAASILLVAALAYYNFRNQDNPISGKRTAQSDVRWLQFANSGKEPGHITLPDGSTVIVLPNSKIVYPEKFSDSLRGIELTGEAFFEVTKDPHRPFVVSSSRLKTSVLGTSFRIKDVKNEAPLVRVKTGTVSVNFTPHTDDSEKQPKSDVKKLILQAHQEVKFSDFISGTLPVPSAVDEGTAGAGNLPIESNNFIYRRTPVAEVFETLKNTYAVRIKYDAEKLQNCTLTARLGDQPLVEKLRMVCLGLNLQFAIDKNGLVTISGDGCH</sequence>
<feature type="domain" description="FecR protein" evidence="2">
    <location>
        <begin position="140"/>
        <end position="223"/>
    </location>
</feature>
<keyword evidence="1" id="KW-0812">Transmembrane</keyword>
<evidence type="ECO:0000259" key="2">
    <source>
        <dbReference type="Pfam" id="PF04773"/>
    </source>
</evidence>
<keyword evidence="1" id="KW-1133">Transmembrane helix</keyword>
<dbReference type="Pfam" id="PF04773">
    <property type="entry name" value="FecR"/>
    <property type="match status" value="1"/>
</dbReference>
<dbReference type="GO" id="GO:0016989">
    <property type="term" value="F:sigma factor antagonist activity"/>
    <property type="evidence" value="ECO:0007669"/>
    <property type="project" value="TreeGrafter"/>
</dbReference>
<dbReference type="PANTHER" id="PTHR30273">
    <property type="entry name" value="PERIPLASMIC SIGNAL SENSOR AND SIGMA FACTOR ACTIVATOR FECR-RELATED"/>
    <property type="match status" value="1"/>
</dbReference>
<keyword evidence="1" id="KW-0472">Membrane</keyword>
<evidence type="ECO:0008006" key="6">
    <source>
        <dbReference type="Google" id="ProtNLM"/>
    </source>
</evidence>
<dbReference type="Proteomes" id="UP000256373">
    <property type="component" value="Unassembled WGS sequence"/>
</dbReference>
<keyword evidence="5" id="KW-1185">Reference proteome</keyword>
<evidence type="ECO:0000313" key="5">
    <source>
        <dbReference type="Proteomes" id="UP000256373"/>
    </source>
</evidence>
<feature type="transmembrane region" description="Helical" evidence="1">
    <location>
        <begin position="89"/>
        <end position="109"/>
    </location>
</feature>
<accession>A0A3D8Y614</accession>
<proteinExistence type="predicted"/>
<name>A0A3D8Y614_9BACT</name>
<dbReference type="EMBL" id="QNUL01000023">
    <property type="protein sequence ID" value="REA58070.1"/>
    <property type="molecule type" value="Genomic_DNA"/>
</dbReference>
<dbReference type="Gene3D" id="3.55.50.30">
    <property type="match status" value="1"/>
</dbReference>
<dbReference type="PANTHER" id="PTHR30273:SF2">
    <property type="entry name" value="PROTEIN FECR"/>
    <property type="match status" value="1"/>
</dbReference>
<dbReference type="InterPro" id="IPR006860">
    <property type="entry name" value="FecR"/>
</dbReference>
<evidence type="ECO:0000256" key="1">
    <source>
        <dbReference type="SAM" id="Phobius"/>
    </source>
</evidence>
<dbReference type="RefSeq" id="WP_115833109.1">
    <property type="nucleotide sequence ID" value="NZ_QNUL01000023.1"/>
</dbReference>
<organism evidence="4 5">
    <name type="scientific">Dyadobacter luteus</name>
    <dbReference type="NCBI Taxonomy" id="2259619"/>
    <lineage>
        <taxon>Bacteria</taxon>
        <taxon>Pseudomonadati</taxon>
        <taxon>Bacteroidota</taxon>
        <taxon>Cytophagia</taxon>
        <taxon>Cytophagales</taxon>
        <taxon>Spirosomataceae</taxon>
        <taxon>Dyadobacter</taxon>
    </lineage>
</organism>
<dbReference type="Gene3D" id="2.60.120.1440">
    <property type="match status" value="1"/>
</dbReference>
<protein>
    <recommendedName>
        <fullName evidence="6">FecR family protein</fullName>
    </recommendedName>
</protein>
<dbReference type="OrthoDB" id="922352at2"/>
<gene>
    <name evidence="4" type="ORF">DSL64_22050</name>
</gene>
<dbReference type="AlphaFoldDB" id="A0A3D8Y614"/>
<dbReference type="InterPro" id="IPR012373">
    <property type="entry name" value="Ferrdict_sens_TM"/>
</dbReference>
<feature type="domain" description="Protein FecR C-terminal" evidence="3">
    <location>
        <begin position="286"/>
        <end position="350"/>
    </location>
</feature>
<reference evidence="4 5" key="1">
    <citation type="submission" date="2018-07" db="EMBL/GenBank/DDBJ databases">
        <title>Dyadobacter roseus sp. nov., isolated from rose rhizosphere soil.</title>
        <authorList>
            <person name="Chen L."/>
        </authorList>
    </citation>
    <scope>NUCLEOTIDE SEQUENCE [LARGE SCALE GENOMIC DNA]</scope>
    <source>
        <strain evidence="4 5">RS19</strain>
    </source>
</reference>
<evidence type="ECO:0000259" key="3">
    <source>
        <dbReference type="Pfam" id="PF16344"/>
    </source>
</evidence>